<comment type="caution">
    <text evidence="1">The sequence shown here is derived from an EMBL/GenBank/DDBJ whole genome shotgun (WGS) entry which is preliminary data.</text>
</comment>
<reference evidence="1" key="1">
    <citation type="submission" date="2019-08" db="EMBL/GenBank/DDBJ databases">
        <authorList>
            <person name="Kucharzyk K."/>
            <person name="Murdoch R.W."/>
            <person name="Higgins S."/>
            <person name="Loffler F."/>
        </authorList>
    </citation>
    <scope>NUCLEOTIDE SEQUENCE</scope>
</reference>
<protein>
    <submittedName>
        <fullName evidence="1">Uncharacterized protein</fullName>
    </submittedName>
</protein>
<evidence type="ECO:0000313" key="1">
    <source>
        <dbReference type="EMBL" id="MPM89831.1"/>
    </source>
</evidence>
<organism evidence="1">
    <name type="scientific">bioreactor metagenome</name>
    <dbReference type="NCBI Taxonomy" id="1076179"/>
    <lineage>
        <taxon>unclassified sequences</taxon>
        <taxon>metagenomes</taxon>
        <taxon>ecological metagenomes</taxon>
    </lineage>
</organism>
<sequence length="57" mass="6016">MGNTAGTATGAALVHQGHVGRQRHIKHVLIVTDIDRTTGTVGKAEGHLMVLTHFCSL</sequence>
<accession>A0A645DKQ4</accession>
<gene>
    <name evidence="1" type="ORF">SDC9_136946</name>
</gene>
<dbReference type="AlphaFoldDB" id="A0A645DKQ4"/>
<proteinExistence type="predicted"/>
<name>A0A645DKQ4_9ZZZZ</name>
<dbReference type="EMBL" id="VSSQ01037202">
    <property type="protein sequence ID" value="MPM89831.1"/>
    <property type="molecule type" value="Genomic_DNA"/>
</dbReference>